<dbReference type="Pfam" id="PF03662">
    <property type="entry name" value="Glyco_hydro_79n"/>
    <property type="match status" value="1"/>
</dbReference>
<dbReference type="SUPFAM" id="SSF51445">
    <property type="entry name" value="(Trans)glycosidases"/>
    <property type="match status" value="1"/>
</dbReference>
<evidence type="ECO:0000256" key="6">
    <source>
        <dbReference type="ARBA" id="ARBA00023136"/>
    </source>
</evidence>
<reference evidence="12" key="1">
    <citation type="submission" date="2019-10" db="EMBL/GenBank/DDBJ databases">
        <authorList>
            <person name="Zhang R."/>
            <person name="Pan Y."/>
            <person name="Wang J."/>
            <person name="Ma R."/>
            <person name="Yu S."/>
        </authorList>
    </citation>
    <scope>NUCLEOTIDE SEQUENCE</scope>
    <source>
        <strain evidence="12">LA-IB0</strain>
        <tissue evidence="12">Leaf</tissue>
    </source>
</reference>
<keyword evidence="8" id="KW-0458">Lysosome</keyword>
<keyword evidence="6" id="KW-0472">Membrane</keyword>
<comment type="subcellular location">
    <subcellularLocation>
        <location evidence="9">Lysosome membrane</location>
        <topology evidence="9">Peripheral membrane protein</topology>
    </subcellularLocation>
    <subcellularLocation>
        <location evidence="1">Secreted</location>
    </subcellularLocation>
</comment>
<keyword evidence="13" id="KW-1185">Reference proteome</keyword>
<dbReference type="Proteomes" id="UP000826271">
    <property type="component" value="Unassembled WGS sequence"/>
</dbReference>
<name>A0AAV6WXU8_9LAMI</name>
<evidence type="ECO:0000256" key="8">
    <source>
        <dbReference type="ARBA" id="ARBA00023228"/>
    </source>
</evidence>
<dbReference type="InterPro" id="IPR005199">
    <property type="entry name" value="Glyco_hydro_79"/>
</dbReference>
<dbReference type="FunFam" id="3.20.20.80:FF:000023">
    <property type="entry name" value="heparanase-like protein 3"/>
    <property type="match status" value="1"/>
</dbReference>
<feature type="chain" id="PRO_5043540744" description="Heparanase-like protein 3" evidence="11">
    <location>
        <begin position="24"/>
        <end position="514"/>
    </location>
</feature>
<protein>
    <recommendedName>
        <fullName evidence="14">Heparanase-like protein 3</fullName>
    </recommendedName>
</protein>
<evidence type="ECO:0000256" key="9">
    <source>
        <dbReference type="ARBA" id="ARBA00023765"/>
    </source>
</evidence>
<evidence type="ECO:0000256" key="11">
    <source>
        <dbReference type="SAM" id="SignalP"/>
    </source>
</evidence>
<evidence type="ECO:0000256" key="3">
    <source>
        <dbReference type="ARBA" id="ARBA00022525"/>
    </source>
</evidence>
<dbReference type="GO" id="GO:0005765">
    <property type="term" value="C:lysosomal membrane"/>
    <property type="evidence" value="ECO:0007669"/>
    <property type="project" value="UniProtKB-SubCell"/>
</dbReference>
<evidence type="ECO:0000256" key="7">
    <source>
        <dbReference type="ARBA" id="ARBA00023180"/>
    </source>
</evidence>
<evidence type="ECO:0000256" key="10">
    <source>
        <dbReference type="ARBA" id="ARBA00055929"/>
    </source>
</evidence>
<keyword evidence="7" id="KW-0325">Glycoprotein</keyword>
<keyword evidence="3" id="KW-0964">Secreted</keyword>
<dbReference type="Gene3D" id="3.20.20.80">
    <property type="entry name" value="Glycosidases"/>
    <property type="match status" value="1"/>
</dbReference>
<dbReference type="PANTHER" id="PTHR14363">
    <property type="entry name" value="HEPARANASE-RELATED"/>
    <property type="match status" value="1"/>
</dbReference>
<evidence type="ECO:0000256" key="4">
    <source>
        <dbReference type="ARBA" id="ARBA00022729"/>
    </source>
</evidence>
<accession>A0AAV6WXU8</accession>
<dbReference type="GO" id="GO:0005576">
    <property type="term" value="C:extracellular region"/>
    <property type="evidence" value="ECO:0007669"/>
    <property type="project" value="UniProtKB-SubCell"/>
</dbReference>
<comment type="function">
    <text evidence="10">Endoglycosidase which is a cell surface and extracellular matrix-degrading enzyme. Cleaves heparan sulfate proteoglycans (HSPGs) into heparan sulfate side chains and core proteoglycans.</text>
</comment>
<evidence type="ECO:0000256" key="2">
    <source>
        <dbReference type="ARBA" id="ARBA00009800"/>
    </source>
</evidence>
<evidence type="ECO:0000313" key="13">
    <source>
        <dbReference type="Proteomes" id="UP000826271"/>
    </source>
</evidence>
<comment type="caution">
    <text evidence="12">The sequence shown here is derived from an EMBL/GenBank/DDBJ whole genome shotgun (WGS) entry which is preliminary data.</text>
</comment>
<keyword evidence="5" id="KW-0378">Hydrolase</keyword>
<evidence type="ECO:0000313" key="12">
    <source>
        <dbReference type="EMBL" id="KAG8372679.1"/>
    </source>
</evidence>
<organism evidence="12 13">
    <name type="scientific">Buddleja alternifolia</name>
    <dbReference type="NCBI Taxonomy" id="168488"/>
    <lineage>
        <taxon>Eukaryota</taxon>
        <taxon>Viridiplantae</taxon>
        <taxon>Streptophyta</taxon>
        <taxon>Embryophyta</taxon>
        <taxon>Tracheophyta</taxon>
        <taxon>Spermatophyta</taxon>
        <taxon>Magnoliopsida</taxon>
        <taxon>eudicotyledons</taxon>
        <taxon>Gunneridae</taxon>
        <taxon>Pentapetalae</taxon>
        <taxon>asterids</taxon>
        <taxon>lamiids</taxon>
        <taxon>Lamiales</taxon>
        <taxon>Scrophulariaceae</taxon>
        <taxon>Buddlejeae</taxon>
        <taxon>Buddleja</taxon>
    </lineage>
</organism>
<dbReference type="PANTHER" id="PTHR14363:SF17">
    <property type="entry name" value="HEPARANASE-LIKE PROTEIN 3"/>
    <property type="match status" value="1"/>
</dbReference>
<evidence type="ECO:0008006" key="14">
    <source>
        <dbReference type="Google" id="ProtNLM"/>
    </source>
</evidence>
<gene>
    <name evidence="12" type="ORF">BUALT_Bualt12G0091700</name>
</gene>
<dbReference type="AlphaFoldDB" id="A0AAV6WXU8"/>
<sequence>MSCMAWEWCIMGCLVWFSLNVKGNNSNVLVIDGKRGIAETDDHFICATIDWWPPQKCDYGSCSWGESSILNLDLKNKILFNAIKAFAPLKIRLGGTLQDKVIYQTQDDLQPCTPFAYDSSQLFNFTDGCLPLSRWDQLNSFLERSKAIYFFGISALNGKTLQPNDTATGAWNSTNAESLIRYTVKKGYDVYGWEFGNELGGMAIGTEVAAKQYAADTKALHNLIQHIYKGANRKQPTIAPGSNYEREWFKTYIAETSGSLDVITHHIYNVGSGADEDLVEKILNASRLDGGRDLFKEVSKLVKNSKAVAWVSEAGGVYNSGRDKVSNAFVMGFWYVDQLGMASIYNTKTYCRQTLVGGNYGLLNTTTFVPNPDYYSALLWHRLMGRKVLSTKFKGTKMIRAYAHCAKQSKGMSIVMMNLDGNNTVHADLKLKHQQYKHKQYYPLSLREEYHLTPRDGNLQSQTVLLNGKVLSVDSTGAIPALKPVTVTGSKPIKVAPHSILFMYIPYVAIPACQ</sequence>
<dbReference type="GO" id="GO:0004566">
    <property type="term" value="F:beta-glucuronidase activity"/>
    <property type="evidence" value="ECO:0007669"/>
    <property type="project" value="TreeGrafter"/>
</dbReference>
<dbReference type="GO" id="GO:0009505">
    <property type="term" value="C:plant-type cell wall"/>
    <property type="evidence" value="ECO:0007669"/>
    <property type="project" value="TreeGrafter"/>
</dbReference>
<dbReference type="EMBL" id="WHWC01000012">
    <property type="protein sequence ID" value="KAG8372679.1"/>
    <property type="molecule type" value="Genomic_DNA"/>
</dbReference>
<comment type="similarity">
    <text evidence="2">Belongs to the glycosyl hydrolase 79 family.</text>
</comment>
<evidence type="ECO:0000256" key="5">
    <source>
        <dbReference type="ARBA" id="ARBA00022801"/>
    </source>
</evidence>
<keyword evidence="4 11" id="KW-0732">Signal</keyword>
<dbReference type="InterPro" id="IPR017853">
    <property type="entry name" value="GH"/>
</dbReference>
<evidence type="ECO:0000256" key="1">
    <source>
        <dbReference type="ARBA" id="ARBA00004613"/>
    </source>
</evidence>
<proteinExistence type="inferred from homology"/>
<feature type="signal peptide" evidence="11">
    <location>
        <begin position="1"/>
        <end position="23"/>
    </location>
</feature>